<keyword evidence="6" id="KW-0067">ATP-binding</keyword>
<organism evidence="9 10">
    <name type="scientific">Rhizocola hellebori</name>
    <dbReference type="NCBI Taxonomy" id="1392758"/>
    <lineage>
        <taxon>Bacteria</taxon>
        <taxon>Bacillati</taxon>
        <taxon>Actinomycetota</taxon>
        <taxon>Actinomycetes</taxon>
        <taxon>Micromonosporales</taxon>
        <taxon>Micromonosporaceae</taxon>
        <taxon>Rhizocola</taxon>
    </lineage>
</organism>
<evidence type="ECO:0000256" key="7">
    <source>
        <dbReference type="SAM" id="MobiDB-lite"/>
    </source>
</evidence>
<gene>
    <name evidence="9" type="ORF">Rhe02_37690</name>
</gene>
<dbReference type="SMART" id="SM00220">
    <property type="entry name" value="S_TKc"/>
    <property type="match status" value="1"/>
</dbReference>
<evidence type="ECO:0000256" key="3">
    <source>
        <dbReference type="ARBA" id="ARBA00022679"/>
    </source>
</evidence>
<dbReference type="AlphaFoldDB" id="A0A8J3Q9A5"/>
<dbReference type="InterPro" id="IPR011009">
    <property type="entry name" value="Kinase-like_dom_sf"/>
</dbReference>
<keyword evidence="10" id="KW-1185">Reference proteome</keyword>
<keyword evidence="5" id="KW-0418">Kinase</keyword>
<feature type="region of interest" description="Disordered" evidence="7">
    <location>
        <begin position="757"/>
        <end position="782"/>
    </location>
</feature>
<evidence type="ECO:0000256" key="5">
    <source>
        <dbReference type="ARBA" id="ARBA00022777"/>
    </source>
</evidence>
<evidence type="ECO:0000256" key="1">
    <source>
        <dbReference type="ARBA" id="ARBA00012513"/>
    </source>
</evidence>
<dbReference type="Gene3D" id="1.10.510.10">
    <property type="entry name" value="Transferase(Phosphotransferase) domain 1"/>
    <property type="match status" value="1"/>
</dbReference>
<dbReference type="PROSITE" id="PS50011">
    <property type="entry name" value="PROTEIN_KINASE_DOM"/>
    <property type="match status" value="1"/>
</dbReference>
<evidence type="ECO:0000259" key="8">
    <source>
        <dbReference type="PROSITE" id="PS50011"/>
    </source>
</evidence>
<dbReference type="PANTHER" id="PTHR43289">
    <property type="entry name" value="MITOGEN-ACTIVATED PROTEIN KINASE KINASE KINASE 20-RELATED"/>
    <property type="match status" value="1"/>
</dbReference>
<keyword evidence="2" id="KW-0723">Serine/threonine-protein kinase</keyword>
<dbReference type="InterPro" id="IPR011044">
    <property type="entry name" value="Quino_amine_DH_bsu"/>
</dbReference>
<evidence type="ECO:0000256" key="6">
    <source>
        <dbReference type="ARBA" id="ARBA00022840"/>
    </source>
</evidence>
<dbReference type="Proteomes" id="UP000612899">
    <property type="component" value="Unassembled WGS sequence"/>
</dbReference>
<evidence type="ECO:0000256" key="4">
    <source>
        <dbReference type="ARBA" id="ARBA00022741"/>
    </source>
</evidence>
<dbReference type="EC" id="2.7.11.1" evidence="1"/>
<dbReference type="SUPFAM" id="SSF56112">
    <property type="entry name" value="Protein kinase-like (PK-like)"/>
    <property type="match status" value="1"/>
</dbReference>
<evidence type="ECO:0000313" key="10">
    <source>
        <dbReference type="Proteomes" id="UP000612899"/>
    </source>
</evidence>
<sequence length="1091" mass="118759">MPTLIARYGQLLGEDRVEQDRSELMLEIIGDLLAASGVQSRLVRPLVGSSPVLGLRSGERKFFLGLMWSDGPLTAQEVMAWQEAARTRGGLQVALISISGFDAGASTGADAQGPTVVLLDRQHVEAALCGLLTLEEAMDEIGDRTVFDGAVLTSVTELLTTSAPRQDPPPFVSFTRSPMPWDLEIAKADGVSLQHLLSGDSGWPEITGFTVDGARVLVTTDEGVLEVDALRGTTHWLLRLAGCAGSVLAAADGGILVRRGAAVVEWNNGVLTPIAGDLDDARMLLWGPAGQVWALCGNGAELGGSTLGLVRLGGTVGDQQRHSVSFDANVLSAAWLGDLRFFLGSDGYSAVLDLARTTLVRREDWIESPTVPRYLTTSNGDVIMAGSDHRGLRIVLHRFDLSTRTSSLIAELQLNRVQGLCVTSAGRLMLLGDVRGNDVWVPRPVLIEVTLVPPTTTDPPTFSPTPPRHLASPPPRKADPSDESDECPSTAPSAPARPYDAVLLAAHGERKDYALGPRPLKVGGQAEVFPGTHKGTGTAIALKRLRIRGDDQRARMKREVDAGRMFGQNPHVIPILDSSNAHDWLVMPRADHSAEDVAATLRDDSALQALITAICEGLREPHQYGWIHRDLKPANMLWLDGRWVIADWGLGRRPRGQTTMPGRTRVGEFYGSLGYAAPELHTDAHAVGTQTDIFSIGQIIGWALLQTEPRANVPHLPPPGPWRAIVEAATHPDPQQRPATVDDLLTLIVTELEPTRDRRQATVQRHPVTQPAGKPQRTSTGPATGLAFSLDVDLLVEAVTEMLRADDDIPIRRLLSKGVTEARQLHRAGDRQATDQIVDGLTCLAATFLELERNKWFTRSVDSLVTIYGIAFENGPEITNEPPRPAAELWLTIATHAEALGALAVRREHWAAAAHLASRKPSGMRRMYASWFKHATTMANRSDLTNTNDNTAQHEISLVSLGHDVIHRLDYLRPDLEASDDRLLTSLTQFDFLACLHAVHTSGNTTHASGVFHPHFATFHGTRTQPIVQRLLTDQTLREHIHPSDDTKLAAALVLIDKYAKQVGFRYDGWEEYTPDVINFIRANLATIDIS</sequence>
<proteinExistence type="predicted"/>
<comment type="caution">
    <text evidence="9">The sequence shown here is derived from an EMBL/GenBank/DDBJ whole genome shotgun (WGS) entry which is preliminary data.</text>
</comment>
<feature type="domain" description="Protein kinase" evidence="8">
    <location>
        <begin position="514"/>
        <end position="769"/>
    </location>
</feature>
<keyword evidence="3" id="KW-0808">Transferase</keyword>
<feature type="compositionally biased region" description="Pro residues" evidence="7">
    <location>
        <begin position="461"/>
        <end position="475"/>
    </location>
</feature>
<dbReference type="Pfam" id="PF00069">
    <property type="entry name" value="Pkinase"/>
    <property type="match status" value="1"/>
</dbReference>
<dbReference type="SUPFAM" id="SSF50969">
    <property type="entry name" value="YVTN repeat-like/Quinoprotein amine dehydrogenase"/>
    <property type="match status" value="1"/>
</dbReference>
<dbReference type="PANTHER" id="PTHR43289:SF6">
    <property type="entry name" value="SERINE_THREONINE-PROTEIN KINASE NEKL-3"/>
    <property type="match status" value="1"/>
</dbReference>
<evidence type="ECO:0000256" key="2">
    <source>
        <dbReference type="ARBA" id="ARBA00022527"/>
    </source>
</evidence>
<dbReference type="Gene3D" id="3.30.200.20">
    <property type="entry name" value="Phosphorylase Kinase, domain 1"/>
    <property type="match status" value="1"/>
</dbReference>
<evidence type="ECO:0000313" key="9">
    <source>
        <dbReference type="EMBL" id="GIH05702.1"/>
    </source>
</evidence>
<dbReference type="InterPro" id="IPR000719">
    <property type="entry name" value="Prot_kinase_dom"/>
</dbReference>
<protein>
    <recommendedName>
        <fullName evidence="1">non-specific serine/threonine protein kinase</fullName>
        <ecNumber evidence="1">2.7.11.1</ecNumber>
    </recommendedName>
</protein>
<name>A0A8J3Q9A5_9ACTN</name>
<dbReference type="EMBL" id="BONY01000021">
    <property type="protein sequence ID" value="GIH05702.1"/>
    <property type="molecule type" value="Genomic_DNA"/>
</dbReference>
<keyword evidence="4" id="KW-0547">Nucleotide-binding</keyword>
<accession>A0A8J3Q9A5</accession>
<dbReference type="GO" id="GO:0004674">
    <property type="term" value="F:protein serine/threonine kinase activity"/>
    <property type="evidence" value="ECO:0007669"/>
    <property type="project" value="UniProtKB-KW"/>
</dbReference>
<dbReference type="GO" id="GO:0005524">
    <property type="term" value="F:ATP binding"/>
    <property type="evidence" value="ECO:0007669"/>
    <property type="project" value="UniProtKB-KW"/>
</dbReference>
<feature type="region of interest" description="Disordered" evidence="7">
    <location>
        <begin position="452"/>
        <end position="498"/>
    </location>
</feature>
<reference evidence="9" key="1">
    <citation type="submission" date="2021-01" db="EMBL/GenBank/DDBJ databases">
        <title>Whole genome shotgun sequence of Rhizocola hellebori NBRC 109834.</title>
        <authorList>
            <person name="Komaki H."/>
            <person name="Tamura T."/>
        </authorList>
    </citation>
    <scope>NUCLEOTIDE SEQUENCE</scope>
    <source>
        <strain evidence="9">NBRC 109834</strain>
    </source>
</reference>